<dbReference type="PROSITE" id="PS51318">
    <property type="entry name" value="TAT"/>
    <property type="match status" value="1"/>
</dbReference>
<dbReference type="GO" id="GO:0008863">
    <property type="term" value="F:formate dehydrogenase (NAD+) activity"/>
    <property type="evidence" value="ECO:0007669"/>
    <property type="project" value="UniProtKB-EC"/>
</dbReference>
<dbReference type="FunFam" id="2.20.25.90:FF:000006">
    <property type="entry name" value="Formate dehydrogenase alpha subunit"/>
    <property type="match status" value="1"/>
</dbReference>
<sequence length="992" mass="110350">MLRKKTNGVARRPQRTNLVDTIANGAMDRRAFLRGSGLAIGGLAAIGATGGTVARAESVQAVDGAVRTVKSVCTHCSVGCTVVAETSNGVWIGQEPGWDSPFNLGAHCAKGASVREHAHGERRLKYPMKKEGGEWKRISWEQAIDEIGGGMMQIREESGPDSVYWLGSAKHSNEQAYLFRKFAAYWGTNNVDHQARICHSTTVAGVANTWGYGAMTNSYNDIANSKAIFIIGGNPAEAHPVSLLHLLKAKEQNNAPLIVCDPRFTRTAAHADEYVRMRPGSDVALVWGILYHIFENGWEDREFIRTRVWGMDQIRTEVAKWTPEEVERVSGVPGSQVKRVARTLANNRPGTVIWCMGGTQHTTGNNNTRAYCILQLALGNMGVAGGGTNIFRGHDNVQGATDLGVLSHTLPGYYGLSSGAWSHWARVWQEDPEWLKGQFEVVKDAEGKDKNLMNLTGIPVSRWIDGVLEDKENMDQPNNVRAMVLWGHAPNSQTRMKEMKTAMEKLDMLVVVDPYPTVSAVLHDRTDGVYLLPAATQFETRGSVTASNRSFQWREQVVAPLFESQPDHVIMAMFAKKFGFHDRLFRNIEMEDEFTPNIESITREFNKGMWTIGYTGQTPERLKMHMENQHTFDRVTLRANGGPADGDYYGLPWPCWGTPEMNHPGTPNLYDLSLPVSEGGLTFRARFGVERNGENLLAEGVYSANSDIQDGYPEFTYQMLVDLGWDSELTEAEKRIMGQIVGMEGMQPQDGEEVGESSMSPFPSDFNERVSTLNWKTDLSGGIQRVAIAHECAPFGNAKARAVVWTFPDPVPLHREPLYTNRRDLVEDYPTYDDRKFYRLPTMYASIQKQDFSNDYPMILTSGRLVEYEGGGDETRSNPWLAELQQEMFVEINPRDANDMGVRDGSQVWVEGPEGGKVLVKAMITERVGGGVAFMPFHFGGHFEGKDLRDKYPDGADPYVLGESTNTAQTYGYDSVTQMQETKVTLCKITAA</sequence>
<dbReference type="PROSITE" id="PS51669">
    <property type="entry name" value="4FE4S_MOW_BIS_MGD"/>
    <property type="match status" value="1"/>
</dbReference>
<comment type="similarity">
    <text evidence="4">Belongs to the prokaryotic molybdopterin-containing oxidoreductase family.</text>
</comment>
<protein>
    <submittedName>
        <fullName evidence="13">Formate dehydrogenase N alpha subunit</fullName>
        <ecNumber evidence="13">1.17.1.9</ecNumber>
    </submittedName>
</protein>
<dbReference type="SUPFAM" id="SSF53706">
    <property type="entry name" value="Formate dehydrogenase/DMSO reductase, domains 1-3"/>
    <property type="match status" value="1"/>
</dbReference>
<dbReference type="PANTHER" id="PTHR43598:SF1">
    <property type="entry name" value="FORMATE DEHYDROGENASE-O MAJOR SUBUNIT"/>
    <property type="match status" value="1"/>
</dbReference>
<keyword evidence="8" id="KW-0732">Signal</keyword>
<dbReference type="Gene3D" id="2.20.25.90">
    <property type="entry name" value="ADC-like domains"/>
    <property type="match status" value="1"/>
</dbReference>
<evidence type="ECO:0000256" key="6">
    <source>
        <dbReference type="ARBA" id="ARBA00022505"/>
    </source>
</evidence>
<dbReference type="OrthoDB" id="9816402at2"/>
<dbReference type="InterPro" id="IPR006656">
    <property type="entry name" value="Mopterin_OxRdtase"/>
</dbReference>
<evidence type="ECO:0000259" key="12">
    <source>
        <dbReference type="PROSITE" id="PS51669"/>
    </source>
</evidence>
<keyword evidence="5" id="KW-0004">4Fe-4S</keyword>
<dbReference type="FunFam" id="2.40.40.20:FF:000013">
    <property type="entry name" value="Dimethyl sulfoxide reductase subunit A"/>
    <property type="match status" value="1"/>
</dbReference>
<dbReference type="GO" id="GO:0043546">
    <property type="term" value="F:molybdopterin cofactor binding"/>
    <property type="evidence" value="ECO:0007669"/>
    <property type="project" value="InterPro"/>
</dbReference>
<keyword evidence="7" id="KW-0479">Metal-binding</keyword>
<evidence type="ECO:0000256" key="10">
    <source>
        <dbReference type="ARBA" id="ARBA00023004"/>
    </source>
</evidence>
<evidence type="ECO:0000256" key="8">
    <source>
        <dbReference type="ARBA" id="ARBA00022729"/>
    </source>
</evidence>
<name>A0A921TE54_9RHOB</name>
<keyword evidence="11" id="KW-0411">Iron-sulfur</keyword>
<comment type="subcellular location">
    <subcellularLocation>
        <location evidence="3">Cell envelope</location>
    </subcellularLocation>
</comment>
<evidence type="ECO:0000313" key="14">
    <source>
        <dbReference type="Proteomes" id="UP000698242"/>
    </source>
</evidence>
<comment type="cofactor">
    <cofactor evidence="1">
        <name>Mo-bis(molybdopterin guanine dinucleotide)</name>
        <dbReference type="ChEBI" id="CHEBI:60539"/>
    </cofactor>
</comment>
<proteinExistence type="inferred from homology"/>
<dbReference type="Gene3D" id="3.40.50.740">
    <property type="match status" value="1"/>
</dbReference>
<feature type="domain" description="4Fe-4S Mo/W bis-MGD-type" evidence="12">
    <location>
        <begin position="66"/>
        <end position="122"/>
    </location>
</feature>
<accession>A0A921TE54</accession>
<dbReference type="FunFam" id="3.40.228.10:FF:000002">
    <property type="entry name" value="Formate dehydrogenase subunit alpha"/>
    <property type="match status" value="1"/>
</dbReference>
<evidence type="ECO:0000256" key="4">
    <source>
        <dbReference type="ARBA" id="ARBA00010312"/>
    </source>
</evidence>
<dbReference type="EMBL" id="APKE01000010">
    <property type="protein sequence ID" value="KAF0676947.1"/>
    <property type="molecule type" value="Genomic_DNA"/>
</dbReference>
<dbReference type="Pfam" id="PF04879">
    <property type="entry name" value="Molybdop_Fe4S4"/>
    <property type="match status" value="1"/>
</dbReference>
<dbReference type="SMART" id="SM00926">
    <property type="entry name" value="Molybdop_Fe4S4"/>
    <property type="match status" value="1"/>
</dbReference>
<organism evidence="13 14">
    <name type="scientific">Profundibacterium mesophilum KAUST100406-0324</name>
    <dbReference type="NCBI Taxonomy" id="1037889"/>
    <lineage>
        <taxon>Bacteria</taxon>
        <taxon>Pseudomonadati</taxon>
        <taxon>Pseudomonadota</taxon>
        <taxon>Alphaproteobacteria</taxon>
        <taxon>Rhodobacterales</taxon>
        <taxon>Roseobacteraceae</taxon>
        <taxon>Profundibacterium</taxon>
    </lineage>
</organism>
<dbReference type="GO" id="GO:0030313">
    <property type="term" value="C:cell envelope"/>
    <property type="evidence" value="ECO:0007669"/>
    <property type="project" value="UniProtKB-SubCell"/>
</dbReference>
<dbReference type="GO" id="GO:0051539">
    <property type="term" value="F:4 iron, 4 sulfur cluster binding"/>
    <property type="evidence" value="ECO:0007669"/>
    <property type="project" value="UniProtKB-KW"/>
</dbReference>
<keyword evidence="9 13" id="KW-0560">Oxidoreductase</keyword>
<dbReference type="Pfam" id="PF00384">
    <property type="entry name" value="Molybdopterin"/>
    <property type="match status" value="1"/>
</dbReference>
<dbReference type="InterPro" id="IPR006311">
    <property type="entry name" value="TAT_signal"/>
</dbReference>
<dbReference type="Gene3D" id="2.40.40.20">
    <property type="match status" value="1"/>
</dbReference>
<evidence type="ECO:0000313" key="13">
    <source>
        <dbReference type="EMBL" id="KAF0676947.1"/>
    </source>
</evidence>
<dbReference type="InterPro" id="IPR009010">
    <property type="entry name" value="Asp_de-COase-like_dom_sf"/>
</dbReference>
<dbReference type="Proteomes" id="UP000698242">
    <property type="component" value="Unassembled WGS sequence"/>
</dbReference>
<dbReference type="CDD" id="cd02792">
    <property type="entry name" value="MopB_CT_Formate-Dh-Na-like"/>
    <property type="match status" value="1"/>
</dbReference>
<evidence type="ECO:0000256" key="5">
    <source>
        <dbReference type="ARBA" id="ARBA00022485"/>
    </source>
</evidence>
<dbReference type="GO" id="GO:0030151">
    <property type="term" value="F:molybdenum ion binding"/>
    <property type="evidence" value="ECO:0007669"/>
    <property type="project" value="TreeGrafter"/>
</dbReference>
<evidence type="ECO:0000256" key="11">
    <source>
        <dbReference type="ARBA" id="ARBA00023014"/>
    </source>
</evidence>
<dbReference type="SUPFAM" id="SSF50692">
    <property type="entry name" value="ADC-like"/>
    <property type="match status" value="1"/>
</dbReference>
<dbReference type="Pfam" id="PF01568">
    <property type="entry name" value="Molydop_binding"/>
    <property type="match status" value="1"/>
</dbReference>
<keyword evidence="6" id="KW-0500">Molybdenum</keyword>
<dbReference type="EC" id="1.17.1.9" evidence="13"/>
<keyword evidence="10" id="KW-0408">Iron</keyword>
<dbReference type="PROSITE" id="PS00551">
    <property type="entry name" value="MOLYBDOPTERIN_PROK_1"/>
    <property type="match status" value="1"/>
</dbReference>
<dbReference type="AlphaFoldDB" id="A0A921TE54"/>
<evidence type="ECO:0000256" key="9">
    <source>
        <dbReference type="ARBA" id="ARBA00023002"/>
    </source>
</evidence>
<gene>
    <name evidence="13" type="primary">fdnG</name>
    <name evidence="13" type="ORF">PMES_00744</name>
</gene>
<dbReference type="PIRSF" id="PIRSF036643">
    <property type="entry name" value="FDH_alpha"/>
    <property type="match status" value="1"/>
</dbReference>
<reference evidence="13" key="1">
    <citation type="submission" date="2013-03" db="EMBL/GenBank/DDBJ databases">
        <title>Genome Sequence of the Profundibacterium mesophilum strain KAUST100406-0324T from Red Sea, a novel genus in the family Rhodobacteraceae.</title>
        <authorList>
            <person name="Essack M."/>
            <person name="Alam I."/>
            <person name="Lafi F."/>
            <person name="Alawi W."/>
            <person name="Kamanu F."/>
            <person name="Al-Suwailem A."/>
            <person name="Lee O.O."/>
            <person name="Xu Y."/>
            <person name="Bajic V."/>
            <person name="Qian P.-Y."/>
            <person name="Archer J."/>
        </authorList>
    </citation>
    <scope>NUCLEOTIDE SEQUENCE</scope>
    <source>
        <strain evidence="13">KAUST100406-0324</strain>
    </source>
</reference>
<comment type="cofactor">
    <cofactor evidence="2">
        <name>[4Fe-4S] cluster</name>
        <dbReference type="ChEBI" id="CHEBI:49883"/>
    </cofactor>
</comment>
<evidence type="ECO:0000256" key="7">
    <source>
        <dbReference type="ARBA" id="ARBA00022723"/>
    </source>
</evidence>
<keyword evidence="14" id="KW-1185">Reference proteome</keyword>
<evidence type="ECO:0000256" key="3">
    <source>
        <dbReference type="ARBA" id="ARBA00004196"/>
    </source>
</evidence>
<dbReference type="InterPro" id="IPR006963">
    <property type="entry name" value="Mopterin_OxRdtase_4Fe-4S_dom"/>
</dbReference>
<dbReference type="PANTHER" id="PTHR43598">
    <property type="entry name" value="TUNGSTEN-CONTAINING FORMYLMETHANOFURAN DEHYDROGENASE 2 SUBUNIT B"/>
    <property type="match status" value="1"/>
</dbReference>
<dbReference type="GO" id="GO:0009055">
    <property type="term" value="F:electron transfer activity"/>
    <property type="evidence" value="ECO:0007669"/>
    <property type="project" value="TreeGrafter"/>
</dbReference>
<comment type="caution">
    <text evidence="13">The sequence shown here is derived from an EMBL/GenBank/DDBJ whole genome shotgun (WGS) entry which is preliminary data.</text>
</comment>
<evidence type="ECO:0000256" key="1">
    <source>
        <dbReference type="ARBA" id="ARBA00001942"/>
    </source>
</evidence>
<dbReference type="GO" id="GO:0009061">
    <property type="term" value="P:anaerobic respiration"/>
    <property type="evidence" value="ECO:0007669"/>
    <property type="project" value="TreeGrafter"/>
</dbReference>
<dbReference type="InterPro" id="IPR027467">
    <property type="entry name" value="MopterinOxRdtase_cofactor_BS"/>
</dbReference>
<dbReference type="RefSeq" id="WP_159964163.1">
    <property type="nucleotide sequence ID" value="NZ_APKE01000010.1"/>
</dbReference>
<dbReference type="InterPro" id="IPR006657">
    <property type="entry name" value="MoPterin_dinucl-bd_dom"/>
</dbReference>
<evidence type="ECO:0000256" key="2">
    <source>
        <dbReference type="ARBA" id="ARBA00001966"/>
    </source>
</evidence>
<dbReference type="Gene3D" id="3.40.228.10">
    <property type="entry name" value="Dimethylsulfoxide Reductase, domain 2"/>
    <property type="match status" value="1"/>
</dbReference>